<keyword evidence="3 6" id="KW-1133">Transmembrane helix</keyword>
<evidence type="ECO:0000256" key="2">
    <source>
        <dbReference type="ARBA" id="ARBA00022692"/>
    </source>
</evidence>
<feature type="transmembrane region" description="Helical" evidence="6">
    <location>
        <begin position="326"/>
        <end position="343"/>
    </location>
</feature>
<dbReference type="SUPFAM" id="SSF103473">
    <property type="entry name" value="MFS general substrate transporter"/>
    <property type="match status" value="1"/>
</dbReference>
<evidence type="ECO:0000256" key="3">
    <source>
        <dbReference type="ARBA" id="ARBA00022989"/>
    </source>
</evidence>
<feature type="region of interest" description="Disordered" evidence="5">
    <location>
        <begin position="13"/>
        <end position="47"/>
    </location>
</feature>
<proteinExistence type="predicted"/>
<gene>
    <name evidence="8" type="ORF">GCM10009579_03840</name>
</gene>
<name>A0ABP4H3Z6_9ACTN</name>
<evidence type="ECO:0000256" key="5">
    <source>
        <dbReference type="SAM" id="MobiDB-lite"/>
    </source>
</evidence>
<accession>A0ABP4H3Z6</accession>
<evidence type="ECO:0000259" key="7">
    <source>
        <dbReference type="PROSITE" id="PS50850"/>
    </source>
</evidence>
<sequence length="468" mass="46513">MAIECSDAGGGCDGTGGTGGHQAPATTSARDASPPANASPPVNALPPANASPPARLVPLLALACGSSVATVYFAQPLLVTLGERFAVGSGLLGVIVTVTQLGYALGLLTLVPLGDLLDRRGLVTGQLGLLALALLAAGLARGAAALRGALAMVGLLAVVAQTMVAAAAALTPPARRGRAVGTVTGGIVTGILLARAAAGVLADLAGWRAVYLASAGVIAVLAVSLRRLLPPGAPSAGVREASYGRLVASTVTLFARHPLLRIRGALALLVFAAFSTLWSGVAQPLSGPPWSLSHTAIGAFGLAGAAGAVAAGVAGRWNDRGLAQRTTGVGLALLALSWLPIALTRQSLWALAIGAVLLDFAVQAVHVTNQTLIHAVRPDAGSRIIGGYMVFYSVGSSLGALGSSLAYATAGWPAVTVLGASFSLAALLLWATTRRMGLPGDNPAVERPGSWPGSAPQEPRSPGPGAPV</sequence>
<feature type="transmembrane region" description="Helical" evidence="6">
    <location>
        <begin position="149"/>
        <end position="170"/>
    </location>
</feature>
<comment type="subcellular location">
    <subcellularLocation>
        <location evidence="1">Cell membrane</location>
        <topology evidence="1">Multi-pass membrane protein</topology>
    </subcellularLocation>
</comment>
<dbReference type="InterPro" id="IPR011701">
    <property type="entry name" value="MFS"/>
</dbReference>
<dbReference type="PANTHER" id="PTHR42910:SF1">
    <property type="entry name" value="MAJOR FACILITATOR SUPERFAMILY (MFS) PROFILE DOMAIN-CONTAINING PROTEIN"/>
    <property type="match status" value="1"/>
</dbReference>
<evidence type="ECO:0000313" key="9">
    <source>
        <dbReference type="Proteomes" id="UP001500282"/>
    </source>
</evidence>
<dbReference type="Pfam" id="PF07690">
    <property type="entry name" value="MFS_1"/>
    <property type="match status" value="1"/>
</dbReference>
<feature type="transmembrane region" description="Helical" evidence="6">
    <location>
        <begin position="56"/>
        <end position="74"/>
    </location>
</feature>
<keyword evidence="2 6" id="KW-0812">Transmembrane</keyword>
<organism evidence="8 9">
    <name type="scientific">Streptomyces javensis</name>
    <dbReference type="NCBI Taxonomy" id="114698"/>
    <lineage>
        <taxon>Bacteria</taxon>
        <taxon>Bacillati</taxon>
        <taxon>Actinomycetota</taxon>
        <taxon>Actinomycetes</taxon>
        <taxon>Kitasatosporales</taxon>
        <taxon>Streptomycetaceae</taxon>
        <taxon>Streptomyces</taxon>
        <taxon>Streptomyces violaceusniger group</taxon>
    </lineage>
</organism>
<protein>
    <submittedName>
        <fullName evidence="8">MFS transporter</fullName>
    </submittedName>
</protein>
<feature type="transmembrane region" description="Helical" evidence="6">
    <location>
        <begin position="349"/>
        <end position="368"/>
    </location>
</feature>
<evidence type="ECO:0000256" key="4">
    <source>
        <dbReference type="ARBA" id="ARBA00023136"/>
    </source>
</evidence>
<keyword evidence="4 6" id="KW-0472">Membrane</keyword>
<dbReference type="InterPro" id="IPR020846">
    <property type="entry name" value="MFS_dom"/>
</dbReference>
<feature type="compositionally biased region" description="Low complexity" evidence="5">
    <location>
        <begin position="32"/>
        <end position="47"/>
    </location>
</feature>
<feature type="transmembrane region" description="Helical" evidence="6">
    <location>
        <begin position="414"/>
        <end position="431"/>
    </location>
</feature>
<feature type="domain" description="Major facilitator superfamily (MFS) profile" evidence="7">
    <location>
        <begin position="53"/>
        <end position="437"/>
    </location>
</feature>
<dbReference type="PANTHER" id="PTHR42910">
    <property type="entry name" value="TRANSPORTER SCO4007-RELATED"/>
    <property type="match status" value="1"/>
</dbReference>
<evidence type="ECO:0000313" key="8">
    <source>
        <dbReference type="EMBL" id="GAA1249381.1"/>
    </source>
</evidence>
<dbReference type="EMBL" id="BAAAIH010000001">
    <property type="protein sequence ID" value="GAA1249381.1"/>
    <property type="molecule type" value="Genomic_DNA"/>
</dbReference>
<reference evidence="9" key="1">
    <citation type="journal article" date="2019" name="Int. J. Syst. Evol. Microbiol.">
        <title>The Global Catalogue of Microorganisms (GCM) 10K type strain sequencing project: providing services to taxonomists for standard genome sequencing and annotation.</title>
        <authorList>
            <consortium name="The Broad Institute Genomics Platform"/>
            <consortium name="The Broad Institute Genome Sequencing Center for Infectious Disease"/>
            <person name="Wu L."/>
            <person name="Ma J."/>
        </authorList>
    </citation>
    <scope>NUCLEOTIDE SEQUENCE [LARGE SCALE GENOMIC DNA]</scope>
    <source>
        <strain evidence="9">JCM 11448</strain>
    </source>
</reference>
<evidence type="ECO:0000256" key="6">
    <source>
        <dbReference type="SAM" id="Phobius"/>
    </source>
</evidence>
<comment type="caution">
    <text evidence="8">The sequence shown here is derived from an EMBL/GenBank/DDBJ whole genome shotgun (WGS) entry which is preliminary data.</text>
</comment>
<feature type="transmembrane region" description="Helical" evidence="6">
    <location>
        <begin position="389"/>
        <end position="408"/>
    </location>
</feature>
<feature type="transmembrane region" description="Helical" evidence="6">
    <location>
        <begin position="265"/>
        <end position="286"/>
    </location>
</feature>
<evidence type="ECO:0000256" key="1">
    <source>
        <dbReference type="ARBA" id="ARBA00004651"/>
    </source>
</evidence>
<feature type="transmembrane region" description="Helical" evidence="6">
    <location>
        <begin position="122"/>
        <end position="143"/>
    </location>
</feature>
<feature type="transmembrane region" description="Helical" evidence="6">
    <location>
        <begin position="86"/>
        <end position="110"/>
    </location>
</feature>
<feature type="transmembrane region" description="Helical" evidence="6">
    <location>
        <begin position="182"/>
        <end position="202"/>
    </location>
</feature>
<dbReference type="CDD" id="cd17324">
    <property type="entry name" value="MFS_NepI_like"/>
    <property type="match status" value="1"/>
</dbReference>
<feature type="transmembrane region" description="Helical" evidence="6">
    <location>
        <begin position="292"/>
        <end position="314"/>
    </location>
</feature>
<dbReference type="InterPro" id="IPR036259">
    <property type="entry name" value="MFS_trans_sf"/>
</dbReference>
<keyword evidence="9" id="KW-1185">Reference proteome</keyword>
<dbReference type="PROSITE" id="PS50850">
    <property type="entry name" value="MFS"/>
    <property type="match status" value="1"/>
</dbReference>
<dbReference type="Gene3D" id="1.20.1250.20">
    <property type="entry name" value="MFS general substrate transporter like domains"/>
    <property type="match status" value="1"/>
</dbReference>
<feature type="region of interest" description="Disordered" evidence="5">
    <location>
        <begin position="441"/>
        <end position="468"/>
    </location>
</feature>
<feature type="compositionally biased region" description="Pro residues" evidence="5">
    <location>
        <begin position="459"/>
        <end position="468"/>
    </location>
</feature>
<dbReference type="Proteomes" id="UP001500282">
    <property type="component" value="Unassembled WGS sequence"/>
</dbReference>